<evidence type="ECO:0000256" key="3">
    <source>
        <dbReference type="ARBA" id="ARBA00022679"/>
    </source>
</evidence>
<reference evidence="10 11" key="1">
    <citation type="submission" date="2024-04" db="EMBL/GenBank/DDBJ databases">
        <title>Albibacterium profundi sp. nov., isolated from sediment of the Challenger Deep of Mariana Trench.</title>
        <authorList>
            <person name="Wang Y."/>
        </authorList>
    </citation>
    <scope>NUCLEOTIDE SEQUENCE [LARGE SCALE GENOMIC DNA]</scope>
    <source>
        <strain evidence="10 11">RHL897</strain>
    </source>
</reference>
<dbReference type="InterPro" id="IPR005790">
    <property type="entry name" value="DNA_polIII_delta"/>
</dbReference>
<dbReference type="Gene3D" id="1.10.8.60">
    <property type="match status" value="1"/>
</dbReference>
<dbReference type="RefSeq" id="WP_375557734.1">
    <property type="nucleotide sequence ID" value="NZ_JBBVGT010000002.1"/>
</dbReference>
<dbReference type="PANTHER" id="PTHR34388">
    <property type="entry name" value="DNA POLYMERASE III SUBUNIT DELTA"/>
    <property type="match status" value="1"/>
</dbReference>
<evidence type="ECO:0000256" key="4">
    <source>
        <dbReference type="ARBA" id="ARBA00022695"/>
    </source>
</evidence>
<dbReference type="EC" id="2.7.7.7" evidence="1"/>
<keyword evidence="11" id="KW-1185">Reference proteome</keyword>
<evidence type="ECO:0000256" key="8">
    <source>
        <dbReference type="ARBA" id="ARBA00049244"/>
    </source>
</evidence>
<evidence type="ECO:0000256" key="2">
    <source>
        <dbReference type="ARBA" id="ARBA00017703"/>
    </source>
</evidence>
<dbReference type="InterPro" id="IPR027417">
    <property type="entry name" value="P-loop_NTPase"/>
</dbReference>
<comment type="similarity">
    <text evidence="7">Belongs to the DNA polymerase HolA subunit family.</text>
</comment>
<comment type="catalytic activity">
    <reaction evidence="8">
        <text>DNA(n) + a 2'-deoxyribonucleoside 5'-triphosphate = DNA(n+1) + diphosphate</text>
        <dbReference type="Rhea" id="RHEA:22508"/>
        <dbReference type="Rhea" id="RHEA-COMP:17339"/>
        <dbReference type="Rhea" id="RHEA-COMP:17340"/>
        <dbReference type="ChEBI" id="CHEBI:33019"/>
        <dbReference type="ChEBI" id="CHEBI:61560"/>
        <dbReference type="ChEBI" id="CHEBI:173112"/>
        <dbReference type="EC" id="2.7.7.7"/>
    </reaction>
</comment>
<sequence>MTFQNIIADLKARKYAPFYLLHGEESFYIDQVTDYIEENVLSEAERGFNQTVLYGKETDFITIVNAAKRYPMMAEYQVILIKEAQSLEWNKDAAVSVLHGYLENPLNSTIIVFDFKHGKFDKRKKVYKLFQNKGVVLESNKLYDNQIAGWITDYCKKAGYKMQSQAAALMAEYLGSNLSKVVNEIEKIFLNTPKGKEIGVDDIQKNIGISKDFNVFELNKALAYKNVFKANQIIDYFIANPRSNPAPLVFGALATYFTKILKYHYTEDKSKNGLTKSIGVGYNFVDEYITAGRNYGKWKVFQIINLLREYDMKSKGVDNPNNSMGPLLRELVYKILH</sequence>
<accession>A0ABV5CIJ0</accession>
<evidence type="ECO:0000256" key="6">
    <source>
        <dbReference type="ARBA" id="ARBA00022932"/>
    </source>
</evidence>
<dbReference type="InterPro" id="IPR008921">
    <property type="entry name" value="DNA_pol3_clamp-load_cplx_C"/>
</dbReference>
<comment type="caution">
    <text evidence="10">The sequence shown here is derived from an EMBL/GenBank/DDBJ whole genome shotgun (WGS) entry which is preliminary data.</text>
</comment>
<dbReference type="SUPFAM" id="SSF48019">
    <property type="entry name" value="post-AAA+ oligomerization domain-like"/>
    <property type="match status" value="1"/>
</dbReference>
<evidence type="ECO:0000259" key="9">
    <source>
        <dbReference type="Pfam" id="PF06144"/>
    </source>
</evidence>
<dbReference type="SUPFAM" id="SSF52540">
    <property type="entry name" value="P-loop containing nucleoside triphosphate hydrolases"/>
    <property type="match status" value="1"/>
</dbReference>
<dbReference type="Gene3D" id="3.40.50.300">
    <property type="entry name" value="P-loop containing nucleotide triphosphate hydrolases"/>
    <property type="match status" value="1"/>
</dbReference>
<dbReference type="InterPro" id="IPR010372">
    <property type="entry name" value="DNA_pol3_delta_N"/>
</dbReference>
<dbReference type="NCBIfam" id="TIGR01128">
    <property type="entry name" value="holA"/>
    <property type="match status" value="1"/>
</dbReference>
<protein>
    <recommendedName>
        <fullName evidence="2">DNA polymerase III subunit delta</fullName>
        <ecNumber evidence="1">2.7.7.7</ecNumber>
    </recommendedName>
</protein>
<feature type="domain" description="DNA polymerase III delta N-terminal" evidence="9">
    <location>
        <begin position="19"/>
        <end position="138"/>
    </location>
</feature>
<evidence type="ECO:0000256" key="1">
    <source>
        <dbReference type="ARBA" id="ARBA00012417"/>
    </source>
</evidence>
<organism evidence="10 11">
    <name type="scientific">Albibacterium profundi</name>
    <dbReference type="NCBI Taxonomy" id="3134906"/>
    <lineage>
        <taxon>Bacteria</taxon>
        <taxon>Pseudomonadati</taxon>
        <taxon>Bacteroidota</taxon>
        <taxon>Sphingobacteriia</taxon>
        <taxon>Sphingobacteriales</taxon>
        <taxon>Sphingobacteriaceae</taxon>
        <taxon>Albibacterium</taxon>
    </lineage>
</organism>
<dbReference type="Pfam" id="PF06144">
    <property type="entry name" value="DNA_pol3_delta"/>
    <property type="match status" value="1"/>
</dbReference>
<proteinExistence type="inferred from homology"/>
<keyword evidence="6" id="KW-0239">DNA-directed DNA polymerase</keyword>
<dbReference type="Proteomes" id="UP001580928">
    <property type="component" value="Unassembled WGS sequence"/>
</dbReference>
<evidence type="ECO:0000313" key="10">
    <source>
        <dbReference type="EMBL" id="MFB5946207.1"/>
    </source>
</evidence>
<gene>
    <name evidence="10" type="primary">holA</name>
    <name evidence="10" type="ORF">WKR92_10215</name>
</gene>
<keyword evidence="3 10" id="KW-0808">Transferase</keyword>
<dbReference type="PANTHER" id="PTHR34388:SF1">
    <property type="entry name" value="DNA POLYMERASE III SUBUNIT DELTA"/>
    <property type="match status" value="1"/>
</dbReference>
<dbReference type="GO" id="GO:0003887">
    <property type="term" value="F:DNA-directed DNA polymerase activity"/>
    <property type="evidence" value="ECO:0007669"/>
    <property type="project" value="UniProtKB-EC"/>
</dbReference>
<dbReference type="Gene3D" id="1.20.272.10">
    <property type="match status" value="1"/>
</dbReference>
<dbReference type="EMBL" id="JBBVGT010000002">
    <property type="protein sequence ID" value="MFB5946207.1"/>
    <property type="molecule type" value="Genomic_DNA"/>
</dbReference>
<keyword evidence="5" id="KW-0235">DNA replication</keyword>
<keyword evidence="4 10" id="KW-0548">Nucleotidyltransferase</keyword>
<evidence type="ECO:0000256" key="5">
    <source>
        <dbReference type="ARBA" id="ARBA00022705"/>
    </source>
</evidence>
<name>A0ABV5CIJ0_9SPHI</name>
<evidence type="ECO:0000256" key="7">
    <source>
        <dbReference type="ARBA" id="ARBA00034754"/>
    </source>
</evidence>
<evidence type="ECO:0000313" key="11">
    <source>
        <dbReference type="Proteomes" id="UP001580928"/>
    </source>
</evidence>